<dbReference type="AlphaFoldDB" id="A0AA88QRP5"/>
<evidence type="ECO:0000256" key="3">
    <source>
        <dbReference type="ARBA" id="ARBA00022737"/>
    </source>
</evidence>
<feature type="zinc finger region" description="C3H1-type" evidence="7">
    <location>
        <begin position="72"/>
        <end position="98"/>
    </location>
</feature>
<evidence type="ECO:0000313" key="10">
    <source>
        <dbReference type="EMBL" id="KAK2974767.1"/>
    </source>
</evidence>
<dbReference type="InterPro" id="IPR020472">
    <property type="entry name" value="WD40_PAC1"/>
</dbReference>
<dbReference type="InterPro" id="IPR015943">
    <property type="entry name" value="WD40/YVTN_repeat-like_dom_sf"/>
</dbReference>
<feature type="repeat" description="WD" evidence="6">
    <location>
        <begin position="330"/>
        <end position="369"/>
    </location>
</feature>
<feature type="domain" description="C3H1-type" evidence="9">
    <location>
        <begin position="72"/>
        <end position="98"/>
    </location>
</feature>
<evidence type="ECO:0000256" key="8">
    <source>
        <dbReference type="SAM" id="Phobius"/>
    </source>
</evidence>
<dbReference type="SUPFAM" id="SSF90229">
    <property type="entry name" value="CCCH zinc finger"/>
    <property type="match status" value="1"/>
</dbReference>
<evidence type="ECO:0000256" key="4">
    <source>
        <dbReference type="ARBA" id="ARBA00022771"/>
    </source>
</evidence>
<reference evidence="10" key="1">
    <citation type="submission" date="2022-12" db="EMBL/GenBank/DDBJ databases">
        <title>Draft genome assemblies for two species of Escallonia (Escalloniales).</title>
        <authorList>
            <person name="Chanderbali A."/>
            <person name="Dervinis C."/>
            <person name="Anghel I."/>
            <person name="Soltis D."/>
            <person name="Soltis P."/>
            <person name="Zapata F."/>
        </authorList>
    </citation>
    <scope>NUCLEOTIDE SEQUENCE</scope>
    <source>
        <strain evidence="10">UCBG92.1500</strain>
        <tissue evidence="10">Leaf</tissue>
    </source>
</reference>
<accession>A0AA88QRP5</accession>
<keyword evidence="3" id="KW-0677">Repeat</keyword>
<feature type="repeat" description="WD" evidence="6">
    <location>
        <begin position="370"/>
        <end position="409"/>
    </location>
</feature>
<keyword evidence="4 7" id="KW-0863">Zinc-finger</keyword>
<dbReference type="Pfam" id="PF18345">
    <property type="entry name" value="zf_CCCH_4"/>
    <property type="match status" value="1"/>
</dbReference>
<dbReference type="SMART" id="SM00356">
    <property type="entry name" value="ZnF_C3H1"/>
    <property type="match status" value="2"/>
</dbReference>
<dbReference type="PANTHER" id="PTHR44489:SF1">
    <property type="entry name" value="ZINC FINGER CCCH DOMAIN-CONTAINING PROTEIN 63"/>
    <property type="match status" value="1"/>
</dbReference>
<dbReference type="PROSITE" id="PS50103">
    <property type="entry name" value="ZF_C3H1"/>
    <property type="match status" value="2"/>
</dbReference>
<evidence type="ECO:0000256" key="1">
    <source>
        <dbReference type="ARBA" id="ARBA00022574"/>
    </source>
</evidence>
<keyword evidence="8" id="KW-0812">Transmembrane</keyword>
<keyword evidence="11" id="KW-1185">Reference proteome</keyword>
<dbReference type="PRINTS" id="PR00320">
    <property type="entry name" value="GPROTEINBRPT"/>
</dbReference>
<dbReference type="Proteomes" id="UP001187471">
    <property type="component" value="Unassembled WGS sequence"/>
</dbReference>
<dbReference type="InterPro" id="IPR000571">
    <property type="entry name" value="Znf_CCCH"/>
</dbReference>
<dbReference type="EMBL" id="JAVXUO010002280">
    <property type="protein sequence ID" value="KAK2974767.1"/>
    <property type="molecule type" value="Genomic_DNA"/>
</dbReference>
<dbReference type="PROSITE" id="PS50294">
    <property type="entry name" value="WD_REPEATS_REGION"/>
    <property type="match status" value="3"/>
</dbReference>
<keyword evidence="8" id="KW-1133">Transmembrane helix</keyword>
<keyword evidence="2 7" id="KW-0479">Metal-binding</keyword>
<comment type="caution">
    <text evidence="10">The sequence shown here is derived from an EMBL/GenBank/DDBJ whole genome shotgun (WGS) entry which is preliminary data.</text>
</comment>
<sequence>YGFDDGEDYPRPDRIRRHGIQLFRPLGLVGDSRWGLILTVVLYILFFAYSMTMETKAANKVSVYKRTENGQFVKNVVCSYWVAGRCNRNPCRFAHSESPPSQPKKSPHLASEDYRYGYRPNTIVRYPKYNGQKNAPVERAGSSGIIAQRAQQNVSECKGARTEVKSSEKTQQKLCKYWVTGNCVQGDNCKFLHSWFCGNGFSMLTRLEGHNKDVTGIALPPGSDKLFSGSKDKSVRVWDCNTGQCAGVVNLDGESQALITEGPWVFVGLPNVIKAWNIQSESEVTLNGPAGQVFTMVVGNDMLFAGTEDGSILVWKFSSETIYPELAASLKGHNSTVLSLVVGANRLYSGSIDRTIRMWDLDTLQCMQTLNGHTDVVTSVLCWDSFLLSGSLDNTIKVWAATESGNLKVVYEHNEESGILALCGINDAEAKPILISSCNDDIVRLHDLPSFAERGRIFAKRQVRTIQIGTGGLFFTGDGTGQLSVWKLLGEPSAGLHERSFSL</sequence>
<dbReference type="InterPro" id="IPR001680">
    <property type="entry name" value="WD40_rpt"/>
</dbReference>
<feature type="repeat" description="WD" evidence="6">
    <location>
        <begin position="207"/>
        <end position="248"/>
    </location>
</feature>
<feature type="domain" description="C3H1-type" evidence="9">
    <location>
        <begin position="169"/>
        <end position="196"/>
    </location>
</feature>
<gene>
    <name evidence="10" type="ORF">RJ640_027128</name>
</gene>
<feature type="non-terminal residue" evidence="10">
    <location>
        <position position="1"/>
    </location>
</feature>
<dbReference type="SUPFAM" id="SSF50978">
    <property type="entry name" value="WD40 repeat-like"/>
    <property type="match status" value="1"/>
</dbReference>
<feature type="transmembrane region" description="Helical" evidence="8">
    <location>
        <begin position="34"/>
        <end position="52"/>
    </location>
</feature>
<evidence type="ECO:0000259" key="9">
    <source>
        <dbReference type="PROSITE" id="PS50103"/>
    </source>
</evidence>
<feature type="zinc finger region" description="C3H1-type" evidence="7">
    <location>
        <begin position="169"/>
        <end position="196"/>
    </location>
</feature>
<dbReference type="InterPro" id="IPR036322">
    <property type="entry name" value="WD40_repeat_dom_sf"/>
</dbReference>
<dbReference type="InterPro" id="IPR044715">
    <property type="entry name" value="WDR86-like"/>
</dbReference>
<protein>
    <recommendedName>
        <fullName evidence="9">C3H1-type domain-containing protein</fullName>
    </recommendedName>
</protein>
<keyword evidence="8" id="KW-0472">Membrane</keyword>
<dbReference type="Gene3D" id="1.20.120.1350">
    <property type="entry name" value="Pneumovirus matrix protein 2 (M2), zinc-binding domain"/>
    <property type="match status" value="1"/>
</dbReference>
<dbReference type="InterPro" id="IPR036855">
    <property type="entry name" value="Znf_CCCH_sf"/>
</dbReference>
<evidence type="ECO:0000256" key="2">
    <source>
        <dbReference type="ARBA" id="ARBA00022723"/>
    </source>
</evidence>
<dbReference type="Gene3D" id="2.130.10.10">
    <property type="entry name" value="YVTN repeat-like/Quinoprotein amine dehydrogenase"/>
    <property type="match status" value="2"/>
</dbReference>
<dbReference type="InterPro" id="IPR019775">
    <property type="entry name" value="WD40_repeat_CS"/>
</dbReference>
<proteinExistence type="predicted"/>
<evidence type="ECO:0000256" key="5">
    <source>
        <dbReference type="ARBA" id="ARBA00022833"/>
    </source>
</evidence>
<evidence type="ECO:0000256" key="6">
    <source>
        <dbReference type="PROSITE-ProRule" id="PRU00221"/>
    </source>
</evidence>
<evidence type="ECO:0000313" key="11">
    <source>
        <dbReference type="Proteomes" id="UP001187471"/>
    </source>
</evidence>
<dbReference type="PROSITE" id="PS00678">
    <property type="entry name" value="WD_REPEATS_1"/>
    <property type="match status" value="1"/>
</dbReference>
<evidence type="ECO:0000256" key="7">
    <source>
        <dbReference type="PROSITE-ProRule" id="PRU00723"/>
    </source>
</evidence>
<name>A0AA88QRP5_9ASTE</name>
<keyword evidence="5 7" id="KW-0862">Zinc</keyword>
<dbReference type="PANTHER" id="PTHR44489">
    <property type="match status" value="1"/>
</dbReference>
<dbReference type="SMART" id="SM00320">
    <property type="entry name" value="WD40"/>
    <property type="match status" value="6"/>
</dbReference>
<dbReference type="GO" id="GO:0008270">
    <property type="term" value="F:zinc ion binding"/>
    <property type="evidence" value="ECO:0007669"/>
    <property type="project" value="UniProtKB-KW"/>
</dbReference>
<organism evidence="10 11">
    <name type="scientific">Escallonia rubra</name>
    <dbReference type="NCBI Taxonomy" id="112253"/>
    <lineage>
        <taxon>Eukaryota</taxon>
        <taxon>Viridiplantae</taxon>
        <taxon>Streptophyta</taxon>
        <taxon>Embryophyta</taxon>
        <taxon>Tracheophyta</taxon>
        <taxon>Spermatophyta</taxon>
        <taxon>Magnoliopsida</taxon>
        <taxon>eudicotyledons</taxon>
        <taxon>Gunneridae</taxon>
        <taxon>Pentapetalae</taxon>
        <taxon>asterids</taxon>
        <taxon>campanulids</taxon>
        <taxon>Escalloniales</taxon>
        <taxon>Escalloniaceae</taxon>
        <taxon>Escallonia</taxon>
    </lineage>
</organism>
<dbReference type="PROSITE" id="PS50082">
    <property type="entry name" value="WD_REPEATS_2"/>
    <property type="match status" value="3"/>
</dbReference>
<keyword evidence="1 6" id="KW-0853">WD repeat</keyword>
<dbReference type="Gene3D" id="4.10.1000.10">
    <property type="entry name" value="Zinc finger, CCCH-type"/>
    <property type="match status" value="1"/>
</dbReference>
<dbReference type="Pfam" id="PF00400">
    <property type="entry name" value="WD40"/>
    <property type="match status" value="3"/>
</dbReference>